<feature type="compositionally biased region" description="Basic and acidic residues" evidence="1">
    <location>
        <begin position="308"/>
        <end position="318"/>
    </location>
</feature>
<feature type="transmembrane region" description="Helical" evidence="2">
    <location>
        <begin position="176"/>
        <end position="199"/>
    </location>
</feature>
<gene>
    <name evidence="3" type="ORF">PDIGIT_LOCUS4151</name>
</gene>
<keyword evidence="2" id="KW-1133">Transmembrane helix</keyword>
<evidence type="ECO:0000313" key="4">
    <source>
        <dbReference type="Proteomes" id="UP001152607"/>
    </source>
</evidence>
<dbReference type="OrthoDB" id="5388417at2759"/>
<evidence type="ECO:0000256" key="2">
    <source>
        <dbReference type="SAM" id="Phobius"/>
    </source>
</evidence>
<protein>
    <submittedName>
        <fullName evidence="3">Uncharacterized protein</fullName>
    </submittedName>
</protein>
<sequence>MSACSARDFVAAHAKSAAKLPPWPWSRRSIRRRRRSRSLSLHVFFSTCIYRRHPPPDADDGVLLHSAWLLYCYRDYPPSCGALRPQVQVRYLHPFIAQHSRYDAPQQIKAISSVHQVTRRITNQPSIYLPSHIRKQANKQTNSPFTSTNTANMLNSIHVLVVRDEKKGGLDASTTIGLVVSLVVLLILAMVSVVALLFLRRMRKANKESEPKLPLYEKRKSGHRRLTITAAPFGKGRESIVVYQEKQDLVANSSSPPASPVPEIRITFPDEVDESGKRQSGRVVVVKVGEHSVGLEPLQEELPPYQRDSSDRFDSLDLDRIGGLKEKNSKDQYC</sequence>
<dbReference type="EMBL" id="CAOQHR010000002">
    <property type="protein sequence ID" value="CAI6329681.1"/>
    <property type="molecule type" value="Genomic_DNA"/>
</dbReference>
<accession>A0A9W4XJU2</accession>
<keyword evidence="2" id="KW-0472">Membrane</keyword>
<organism evidence="3 4">
    <name type="scientific">Periconia digitata</name>
    <dbReference type="NCBI Taxonomy" id="1303443"/>
    <lineage>
        <taxon>Eukaryota</taxon>
        <taxon>Fungi</taxon>
        <taxon>Dikarya</taxon>
        <taxon>Ascomycota</taxon>
        <taxon>Pezizomycotina</taxon>
        <taxon>Dothideomycetes</taxon>
        <taxon>Pleosporomycetidae</taxon>
        <taxon>Pleosporales</taxon>
        <taxon>Massarineae</taxon>
        <taxon>Periconiaceae</taxon>
        <taxon>Periconia</taxon>
    </lineage>
</organism>
<name>A0A9W4XJU2_9PLEO</name>
<comment type="caution">
    <text evidence="3">The sequence shown here is derived from an EMBL/GenBank/DDBJ whole genome shotgun (WGS) entry which is preliminary data.</text>
</comment>
<reference evidence="3" key="1">
    <citation type="submission" date="2023-01" db="EMBL/GenBank/DDBJ databases">
        <authorList>
            <person name="Van Ghelder C."/>
            <person name="Rancurel C."/>
        </authorList>
    </citation>
    <scope>NUCLEOTIDE SEQUENCE</scope>
    <source>
        <strain evidence="3">CNCM I-4278</strain>
    </source>
</reference>
<dbReference type="Proteomes" id="UP001152607">
    <property type="component" value="Unassembled WGS sequence"/>
</dbReference>
<keyword evidence="4" id="KW-1185">Reference proteome</keyword>
<evidence type="ECO:0000313" key="3">
    <source>
        <dbReference type="EMBL" id="CAI6329681.1"/>
    </source>
</evidence>
<keyword evidence="2" id="KW-0812">Transmembrane</keyword>
<feature type="region of interest" description="Disordered" evidence="1">
    <location>
        <begin position="296"/>
        <end position="318"/>
    </location>
</feature>
<evidence type="ECO:0000256" key="1">
    <source>
        <dbReference type="SAM" id="MobiDB-lite"/>
    </source>
</evidence>
<proteinExistence type="predicted"/>
<dbReference type="AlphaFoldDB" id="A0A9W4XJU2"/>